<dbReference type="PANTHER" id="PTHR20889:SF12">
    <property type="entry name" value="LP01149P"/>
    <property type="match status" value="1"/>
</dbReference>
<evidence type="ECO:0000256" key="1">
    <source>
        <dbReference type="ARBA" id="ARBA00001946"/>
    </source>
</evidence>
<feature type="binding site" evidence="6">
    <location>
        <position position="95"/>
    </location>
    <ligand>
        <name>substrate</name>
    </ligand>
</feature>
<dbReference type="SUPFAM" id="SSF56784">
    <property type="entry name" value="HAD-like"/>
    <property type="match status" value="1"/>
</dbReference>
<feature type="active site" description="Nucleophile" evidence="5">
    <location>
        <position position="7"/>
    </location>
</feature>
<dbReference type="InterPro" id="IPR006384">
    <property type="entry name" value="HAD_hydro_PyrdxlP_Pase-like"/>
</dbReference>
<evidence type="ECO:0000256" key="5">
    <source>
        <dbReference type="PIRSR" id="PIRSR031051-1"/>
    </source>
</evidence>
<name>A0A397HKD2_9GLOM</name>
<dbReference type="EMBL" id="PQFF01000301">
    <property type="protein sequence ID" value="RHZ63532.1"/>
    <property type="molecule type" value="Genomic_DNA"/>
</dbReference>
<evidence type="ECO:0000256" key="2">
    <source>
        <dbReference type="ARBA" id="ARBA00022723"/>
    </source>
</evidence>
<dbReference type="PIRSF" id="PIRSF031051">
    <property type="entry name" value="PyrdxlP_Pase_PHOSPHO2"/>
    <property type="match status" value="1"/>
</dbReference>
<reference evidence="8 9" key="1">
    <citation type="submission" date="2018-08" db="EMBL/GenBank/DDBJ databases">
        <title>Genome and evolution of the arbuscular mycorrhizal fungus Diversispora epigaea (formerly Glomus versiforme) and its bacterial endosymbionts.</title>
        <authorList>
            <person name="Sun X."/>
            <person name="Fei Z."/>
            <person name="Harrison M."/>
        </authorList>
    </citation>
    <scope>NUCLEOTIDE SEQUENCE [LARGE SCALE GENOMIC DNA]</scope>
    <source>
        <strain evidence="8 9">IT104</strain>
    </source>
</reference>
<comment type="caution">
    <text evidence="8">The sequence shown here is derived from an EMBL/GenBank/DDBJ whole genome shotgun (WGS) entry which is preliminary data.</text>
</comment>
<evidence type="ECO:0000256" key="7">
    <source>
        <dbReference type="PIRSR" id="PIRSR031051-3"/>
    </source>
</evidence>
<dbReference type="AlphaFoldDB" id="A0A397HKD2"/>
<gene>
    <name evidence="8" type="ORF">Glove_329g52</name>
</gene>
<feature type="binding site" evidence="6">
    <location>
        <position position="18"/>
    </location>
    <ligand>
        <name>substrate</name>
    </ligand>
</feature>
<evidence type="ECO:0008006" key="10">
    <source>
        <dbReference type="Google" id="ProtNLM"/>
    </source>
</evidence>
<dbReference type="GO" id="GO:0046872">
    <property type="term" value="F:metal ion binding"/>
    <property type="evidence" value="ECO:0007669"/>
    <property type="project" value="UniProtKB-KW"/>
</dbReference>
<dbReference type="GO" id="GO:0016791">
    <property type="term" value="F:phosphatase activity"/>
    <property type="evidence" value="ECO:0007669"/>
    <property type="project" value="InterPro"/>
</dbReference>
<keyword evidence="2 7" id="KW-0479">Metal-binding</keyword>
<comment type="cofactor">
    <cofactor evidence="1 7">
        <name>Mg(2+)</name>
        <dbReference type="ChEBI" id="CHEBI:18420"/>
    </cofactor>
</comment>
<feature type="binding site" evidence="7">
    <location>
        <position position="9"/>
    </location>
    <ligand>
        <name>Mg(2+)</name>
        <dbReference type="ChEBI" id="CHEBI:18420"/>
    </ligand>
</feature>
<dbReference type="Pfam" id="PF06888">
    <property type="entry name" value="Put_Phosphatase"/>
    <property type="match status" value="1"/>
</dbReference>
<evidence type="ECO:0000256" key="6">
    <source>
        <dbReference type="PIRSR" id="PIRSR031051-2"/>
    </source>
</evidence>
<evidence type="ECO:0000256" key="3">
    <source>
        <dbReference type="ARBA" id="ARBA00022801"/>
    </source>
</evidence>
<dbReference type="Proteomes" id="UP000266861">
    <property type="component" value="Unassembled WGS sequence"/>
</dbReference>
<dbReference type="InterPro" id="IPR016965">
    <property type="entry name" value="Pase_PHOSPHO-typ"/>
</dbReference>
<accession>A0A397HKD2</accession>
<evidence type="ECO:0000313" key="9">
    <source>
        <dbReference type="Proteomes" id="UP000266861"/>
    </source>
</evidence>
<dbReference type="InterPro" id="IPR036412">
    <property type="entry name" value="HAD-like_sf"/>
</dbReference>
<protein>
    <recommendedName>
        <fullName evidence="10">Pyridoxal phosphate phosphatase phospho2</fullName>
    </recommendedName>
</protein>
<dbReference type="PANTHER" id="PTHR20889">
    <property type="entry name" value="PHOSPHATASE, ORPHAN 1, 2"/>
    <property type="match status" value="1"/>
</dbReference>
<organism evidence="8 9">
    <name type="scientific">Diversispora epigaea</name>
    <dbReference type="NCBI Taxonomy" id="1348612"/>
    <lineage>
        <taxon>Eukaryota</taxon>
        <taxon>Fungi</taxon>
        <taxon>Fungi incertae sedis</taxon>
        <taxon>Mucoromycota</taxon>
        <taxon>Glomeromycotina</taxon>
        <taxon>Glomeromycetes</taxon>
        <taxon>Diversisporales</taxon>
        <taxon>Diversisporaceae</taxon>
        <taxon>Diversispora</taxon>
    </lineage>
</organism>
<keyword evidence="9" id="KW-1185">Reference proteome</keyword>
<sequence length="259" mass="30145">MKLFVFDFDWSLIDENSDTWIIEQFSPTLRAQMNKLREEYQWTDLMNYLVGKLYDQGISKQQIEQMLAKIPFHVDMISALKLIKEANHNIIIISDSNTIFIEEILKAHGILDLFSGIISNPANWQDNGQLNIQRLMPKTDPPHNCKNKCAENICKGKELMNYLTTLSSASSQDYNNDDEKKVNYYDQIIYVGDSSNDFCPATRMSRNDILLVRKDYSLERFIKKLLTTNDKDLPTSINPRIIYWKDGSEILDLMKVELL</sequence>
<dbReference type="OrthoDB" id="10267182at2759"/>
<feature type="active site" description="Proton donor" evidence="5">
    <location>
        <position position="9"/>
    </location>
</feature>
<dbReference type="NCBIfam" id="TIGR01489">
    <property type="entry name" value="DKMTPPase-SF"/>
    <property type="match status" value="1"/>
</dbReference>
<dbReference type="STRING" id="1348612.A0A397HKD2"/>
<evidence type="ECO:0000313" key="8">
    <source>
        <dbReference type="EMBL" id="RHZ63532.1"/>
    </source>
</evidence>
<dbReference type="Gene3D" id="3.40.50.1000">
    <property type="entry name" value="HAD superfamily/HAD-like"/>
    <property type="match status" value="1"/>
</dbReference>
<dbReference type="NCBIfam" id="TIGR01488">
    <property type="entry name" value="HAD-SF-IB"/>
    <property type="match status" value="1"/>
</dbReference>
<keyword evidence="3" id="KW-0378">Hydrolase</keyword>
<evidence type="ECO:0000256" key="4">
    <source>
        <dbReference type="ARBA" id="ARBA00022842"/>
    </source>
</evidence>
<feature type="binding site" evidence="7">
    <location>
        <position position="193"/>
    </location>
    <ligand>
        <name>Mg(2+)</name>
        <dbReference type="ChEBI" id="CHEBI:18420"/>
    </ligand>
</feature>
<feature type="binding site" evidence="7">
    <location>
        <position position="7"/>
    </location>
    <ligand>
        <name>Mg(2+)</name>
        <dbReference type="ChEBI" id="CHEBI:18420"/>
    </ligand>
</feature>
<proteinExistence type="predicted"/>
<keyword evidence="4 7" id="KW-0460">Magnesium</keyword>
<dbReference type="InterPro" id="IPR023214">
    <property type="entry name" value="HAD_sf"/>
</dbReference>